<keyword evidence="3 6" id="KW-0808">Transferase</keyword>
<evidence type="ECO:0000256" key="1">
    <source>
        <dbReference type="ARBA" id="ARBA00009995"/>
    </source>
</evidence>
<comment type="similarity">
    <text evidence="1">Belongs to the UDP-glycosyltransferase family.</text>
</comment>
<dbReference type="Proteomes" id="UP000005204">
    <property type="component" value="Unassembled WGS sequence"/>
</dbReference>
<evidence type="ECO:0000256" key="4">
    <source>
        <dbReference type="SAM" id="Phobius"/>
    </source>
</evidence>
<dbReference type="PANTHER" id="PTHR48043">
    <property type="entry name" value="EG:EG0003.4 PROTEIN-RELATED"/>
    <property type="match status" value="1"/>
</dbReference>
<reference evidence="8" key="1">
    <citation type="journal article" date="2008" name="Insect Biochem. Mol. Biol.">
        <title>The genome of a lepidopteran model insect, the silkworm Bombyx mori.</title>
        <authorList>
            <consortium name="International Silkworm Genome Consortium"/>
        </authorList>
    </citation>
    <scope>NUCLEOTIDE SEQUENCE [LARGE SCALE GENOMIC DNA]</scope>
    <source>
        <strain evidence="8">p50T</strain>
    </source>
</reference>
<dbReference type="AlphaFoldDB" id="G9LPT1"/>
<dbReference type="GeneID" id="100862806"/>
<dbReference type="InterPro" id="IPR050271">
    <property type="entry name" value="UDP-glycosyltransferase"/>
</dbReference>
<keyword evidence="4" id="KW-1133">Transmembrane helix</keyword>
<dbReference type="Pfam" id="PF00201">
    <property type="entry name" value="UDPGT"/>
    <property type="match status" value="1"/>
</dbReference>
<feature type="chain" id="PRO_5036282615" evidence="5">
    <location>
        <begin position="19"/>
        <end position="516"/>
    </location>
</feature>
<dbReference type="CTD" id="100862806"/>
<accession>G9LPT1</accession>
<feature type="signal peptide" evidence="5">
    <location>
        <begin position="1"/>
        <end position="18"/>
    </location>
</feature>
<feature type="transmembrane region" description="Helical" evidence="4">
    <location>
        <begin position="479"/>
        <end position="498"/>
    </location>
</feature>
<evidence type="ECO:0000313" key="6">
    <source>
        <dbReference type="EMBL" id="AEW43154.1"/>
    </source>
</evidence>
<evidence type="ECO:0000256" key="5">
    <source>
        <dbReference type="SAM" id="SignalP"/>
    </source>
</evidence>
<name>G9LPT1_BOMMO</name>
<keyword evidence="4" id="KW-0812">Transmembrane</keyword>
<protein>
    <submittedName>
        <fullName evidence="6">UDP-glycosyltransferase UGT33N1</fullName>
    </submittedName>
</protein>
<gene>
    <name evidence="6" type="primary">UGT33N1</name>
    <name evidence="7" type="synonym">100862806</name>
</gene>
<dbReference type="SUPFAM" id="SSF53756">
    <property type="entry name" value="UDP-Glycosyltransferase/glycogen phosphorylase"/>
    <property type="match status" value="1"/>
</dbReference>
<dbReference type="KEGG" id="bmor:100862806"/>
<keyword evidence="4" id="KW-0472">Membrane</keyword>
<reference evidence="7" key="3">
    <citation type="submission" date="2022-06" db="UniProtKB">
        <authorList>
            <consortium name="EnsemblMetazoa"/>
        </authorList>
    </citation>
    <scope>IDENTIFICATION</scope>
    <source>
        <strain evidence="7">p50T (Dazao)</strain>
    </source>
</reference>
<dbReference type="PANTHER" id="PTHR48043:SF159">
    <property type="entry name" value="EG:EG0003.4 PROTEIN-RELATED"/>
    <property type="match status" value="1"/>
</dbReference>
<sequence length="516" mass="59287">MPKHIVVGFMLSLSVVDCANILAFFPTPSISHQVVFRPITQGLAKRGHEVVVVTTDPAFPKGQAPTNLTEIDVHDISYHLMREVFVTNSSGYKSGAFDKVKATFERLIVIFEKQIQFEEVKNILRDKTKKFDLLILEACVKPALVLSHVYKAPVILVSSLGPIYGNLENLAGPVHPLLYPGPFSDRSYNYTLWDKITELWNHWKYQNMLDDMHYADNEMIRRNFGPNVPDIMELGKNVDMFFVNLHPLWDNNRPVPPNVVYIGGIHQTPDKELPKDLKSYLDSSRNGIIYVSFGSNVEPSMFPRHVFDTIRNVLSKLPYDVLWKMDLDKLPGKAENIKIGKWFPQSDLLKHPKVKLFITQGGLQSTDESIVAGVPFVGIPMVSDQWFNTDQYVKHQIGVKLYMETIDEEKLTDAITTVLEDDRYRQNIVRFRSLVYDQPQSPLDRAVWWTEHVLRHGGARHLRSAGATLTWSEYLEIPLIMKILSIIFLFSFASHYTIMKLYKLHFNVCKPKLKKM</sequence>
<evidence type="ECO:0000313" key="8">
    <source>
        <dbReference type="Proteomes" id="UP000005204"/>
    </source>
</evidence>
<dbReference type="EnsemblMetazoa" id="NM_001257030.1">
    <property type="protein sequence ID" value="NP_001243959.1"/>
    <property type="gene ID" value="GeneID_100862806"/>
</dbReference>
<dbReference type="Gene3D" id="3.40.50.2000">
    <property type="entry name" value="Glycogen Phosphorylase B"/>
    <property type="match status" value="2"/>
</dbReference>
<keyword evidence="5" id="KW-0732">Signal</keyword>
<dbReference type="OrthoDB" id="5835829at2759"/>
<reference evidence="6" key="2">
    <citation type="journal article" date="2012" name="Insect Biochem. Mol. Biol.">
        <title>Comparative analysis of the UDP-glycosyltransferase multigene family in insects.</title>
        <authorList>
            <person name="Ahn S.J."/>
            <person name="Vogel H."/>
            <person name="Heckel D.G."/>
        </authorList>
    </citation>
    <scope>NUCLEOTIDE SEQUENCE</scope>
</reference>
<evidence type="ECO:0000256" key="3">
    <source>
        <dbReference type="ARBA" id="ARBA00022679"/>
    </source>
</evidence>
<proteinExistence type="evidence at transcript level"/>
<dbReference type="CDD" id="cd03784">
    <property type="entry name" value="GT1_Gtf-like"/>
    <property type="match status" value="1"/>
</dbReference>
<dbReference type="RefSeq" id="NP_001243959.1">
    <property type="nucleotide sequence ID" value="NM_001257030.1"/>
</dbReference>
<keyword evidence="8" id="KW-1185">Reference proteome</keyword>
<dbReference type="EMBL" id="JQ070238">
    <property type="protein sequence ID" value="AEW43154.1"/>
    <property type="molecule type" value="mRNA"/>
</dbReference>
<dbReference type="InterPro" id="IPR002213">
    <property type="entry name" value="UDP_glucos_trans"/>
</dbReference>
<dbReference type="GO" id="GO:0008194">
    <property type="term" value="F:UDP-glycosyltransferase activity"/>
    <property type="evidence" value="ECO:0007669"/>
    <property type="project" value="InterPro"/>
</dbReference>
<keyword evidence="2" id="KW-0328">Glycosyltransferase</keyword>
<dbReference type="FunFam" id="3.40.50.2000:FF:000050">
    <property type="entry name" value="UDP-glucuronosyltransferase"/>
    <property type="match status" value="1"/>
</dbReference>
<evidence type="ECO:0000313" key="7">
    <source>
        <dbReference type="EnsemblMetazoa" id="NP_001243959.1"/>
    </source>
</evidence>
<evidence type="ECO:0000256" key="2">
    <source>
        <dbReference type="ARBA" id="ARBA00022676"/>
    </source>
</evidence>
<organism evidence="6">
    <name type="scientific">Bombyx mori</name>
    <name type="common">Silk moth</name>
    <dbReference type="NCBI Taxonomy" id="7091"/>
    <lineage>
        <taxon>Eukaryota</taxon>
        <taxon>Metazoa</taxon>
        <taxon>Ecdysozoa</taxon>
        <taxon>Arthropoda</taxon>
        <taxon>Hexapoda</taxon>
        <taxon>Insecta</taxon>
        <taxon>Pterygota</taxon>
        <taxon>Neoptera</taxon>
        <taxon>Endopterygota</taxon>
        <taxon>Lepidoptera</taxon>
        <taxon>Glossata</taxon>
        <taxon>Ditrysia</taxon>
        <taxon>Bombycoidea</taxon>
        <taxon>Bombycidae</taxon>
        <taxon>Bombycinae</taxon>
        <taxon>Bombyx</taxon>
    </lineage>
</organism>